<dbReference type="PANTHER" id="PTHR30461">
    <property type="entry name" value="DNA-INVERTASE FROM LAMBDOID PROPHAGE"/>
    <property type="match status" value="1"/>
</dbReference>
<evidence type="ECO:0000259" key="1">
    <source>
        <dbReference type="PROSITE" id="PS51736"/>
    </source>
</evidence>
<dbReference type="InterPro" id="IPR038109">
    <property type="entry name" value="DNA_bind_recomb_sf"/>
</dbReference>
<dbReference type="PROSITE" id="PS51737">
    <property type="entry name" value="RECOMBINASE_DNA_BIND"/>
    <property type="match status" value="1"/>
</dbReference>
<dbReference type="CDD" id="cd00338">
    <property type="entry name" value="Ser_Recombinase"/>
    <property type="match status" value="1"/>
</dbReference>
<dbReference type="EMBL" id="VDUY01000008">
    <property type="protein sequence ID" value="TXL63604.1"/>
    <property type="molecule type" value="Genomic_DNA"/>
</dbReference>
<dbReference type="InterPro" id="IPR006119">
    <property type="entry name" value="Resolv_N"/>
</dbReference>
<dbReference type="SUPFAM" id="SSF53041">
    <property type="entry name" value="Resolvase-like"/>
    <property type="match status" value="1"/>
</dbReference>
<gene>
    <name evidence="3" type="ORF">FHP08_17105</name>
</gene>
<dbReference type="Proteomes" id="UP000321548">
    <property type="component" value="Unassembled WGS sequence"/>
</dbReference>
<dbReference type="OrthoDB" id="8585334at2"/>
<evidence type="ECO:0000259" key="2">
    <source>
        <dbReference type="PROSITE" id="PS51737"/>
    </source>
</evidence>
<accession>A0A5C8NP98</accession>
<dbReference type="Gene3D" id="3.40.50.1390">
    <property type="entry name" value="Resolvase, N-terminal catalytic domain"/>
    <property type="match status" value="1"/>
</dbReference>
<dbReference type="Pfam" id="PF07508">
    <property type="entry name" value="Recombinase"/>
    <property type="match status" value="1"/>
</dbReference>
<sequence>MRAAIYARFSTDKQNDKSADDQRRLCEQRLPADATLVAFHADDGISGSVPVLSRPGGRALMADVLAKRVDLLLVESLDRISRDQVDLEQTVRRIERAGIRLVGVSDGYDSQAGGRKVLRTMRGLIGELYLDDLREKTHRGLVGKVSRGFVATGPSYGYSIEKVDGGSRYVIAPEQADVVREIFERYANGSSVQKIAHELNRRAVPSPRGSSWAVSAIYGSPVKGSGILNNTMYVGRLVWNRSQWLKDPDTGRRQRIDRPRDEWIESIDDSLRIVDEETWAKVRARIDRGRDEVTGRKRAGRQPRTIFGGLLRCPHCHGAVVAVDARSYGCAARKDRGPSVCPGIILRRDRVDKLMLGLLRLALEDPRFAQSFQRELREQLAADDEDRGKLADRLRVLGGQIDRLVDAIATVGISDSLATRLKTAEAERDAVREQLAAAPAPVDVAALWVEVKARLQIVLASGDPAEIRAGVTDLLGPVLLRVDPSTGHTWGDVAVRALVDEQTGNKKRRPDESEPALLKVVAGAGFEPATFGL</sequence>
<evidence type="ECO:0000313" key="3">
    <source>
        <dbReference type="EMBL" id="TXL63604.1"/>
    </source>
</evidence>
<dbReference type="AlphaFoldDB" id="A0A5C8NP98"/>
<dbReference type="SMART" id="SM00857">
    <property type="entry name" value="Resolvase"/>
    <property type="match status" value="1"/>
</dbReference>
<organism evidence="3 4">
    <name type="scientific">Zeimonas arvi</name>
    <dbReference type="NCBI Taxonomy" id="2498847"/>
    <lineage>
        <taxon>Bacteria</taxon>
        <taxon>Pseudomonadati</taxon>
        <taxon>Pseudomonadota</taxon>
        <taxon>Betaproteobacteria</taxon>
        <taxon>Burkholderiales</taxon>
        <taxon>Burkholderiaceae</taxon>
        <taxon>Zeimonas</taxon>
    </lineage>
</organism>
<comment type="caution">
    <text evidence="3">The sequence shown here is derived from an EMBL/GenBank/DDBJ whole genome shotgun (WGS) entry which is preliminary data.</text>
</comment>
<dbReference type="Gene3D" id="3.90.1750.20">
    <property type="entry name" value="Putative Large Serine Recombinase, Chain B, Domain 2"/>
    <property type="match status" value="1"/>
</dbReference>
<reference evidence="3 4" key="1">
    <citation type="submission" date="2019-06" db="EMBL/GenBank/DDBJ databases">
        <title>Quisquiliibacterium sp. nov., isolated from a maize field.</title>
        <authorList>
            <person name="Lin S.-Y."/>
            <person name="Tsai C.-F."/>
            <person name="Young C.-C."/>
        </authorList>
    </citation>
    <scope>NUCLEOTIDE SEQUENCE [LARGE SCALE GENOMIC DNA]</scope>
    <source>
        <strain evidence="3 4">CC-CFT501</strain>
    </source>
</reference>
<dbReference type="RefSeq" id="WP_147705758.1">
    <property type="nucleotide sequence ID" value="NZ_VDUY01000008.1"/>
</dbReference>
<dbReference type="PROSITE" id="PS51736">
    <property type="entry name" value="RECOMBINASES_3"/>
    <property type="match status" value="1"/>
</dbReference>
<dbReference type="Pfam" id="PF00239">
    <property type="entry name" value="Resolvase"/>
    <property type="match status" value="1"/>
</dbReference>
<dbReference type="PANTHER" id="PTHR30461:SF23">
    <property type="entry name" value="DNA RECOMBINASE-RELATED"/>
    <property type="match status" value="1"/>
</dbReference>
<proteinExistence type="predicted"/>
<dbReference type="InterPro" id="IPR011109">
    <property type="entry name" value="DNA_bind_recombinase_dom"/>
</dbReference>
<dbReference type="InterPro" id="IPR036162">
    <property type="entry name" value="Resolvase-like_N_sf"/>
</dbReference>
<dbReference type="InterPro" id="IPR050639">
    <property type="entry name" value="SSR_resolvase"/>
</dbReference>
<protein>
    <submittedName>
        <fullName evidence="3">Recombinase family protein</fullName>
    </submittedName>
</protein>
<feature type="domain" description="Recombinase" evidence="2">
    <location>
        <begin position="155"/>
        <end position="292"/>
    </location>
</feature>
<keyword evidence="4" id="KW-1185">Reference proteome</keyword>
<dbReference type="GO" id="GO:0003677">
    <property type="term" value="F:DNA binding"/>
    <property type="evidence" value="ECO:0007669"/>
    <property type="project" value="InterPro"/>
</dbReference>
<feature type="domain" description="Resolvase/invertase-type recombinase catalytic" evidence="1">
    <location>
        <begin position="2"/>
        <end position="148"/>
    </location>
</feature>
<name>A0A5C8NP98_9BURK</name>
<dbReference type="GO" id="GO:0000150">
    <property type="term" value="F:DNA strand exchange activity"/>
    <property type="evidence" value="ECO:0007669"/>
    <property type="project" value="InterPro"/>
</dbReference>
<evidence type="ECO:0000313" key="4">
    <source>
        <dbReference type="Proteomes" id="UP000321548"/>
    </source>
</evidence>